<feature type="compositionally biased region" description="Basic and acidic residues" evidence="1">
    <location>
        <begin position="52"/>
        <end position="71"/>
    </location>
</feature>
<name>A0A7J8X486_GOSAI</name>
<evidence type="ECO:0000313" key="3">
    <source>
        <dbReference type="Proteomes" id="UP000593577"/>
    </source>
</evidence>
<proteinExistence type="predicted"/>
<evidence type="ECO:0000256" key="1">
    <source>
        <dbReference type="SAM" id="MobiDB-lite"/>
    </source>
</evidence>
<sequence length="71" mass="8133">VVPEAQNFRTSSIYPEFQGKLDQMFMGAPSSGTLRNEFFEDVDNDIPEENEKENVRNDVHIDGNGQRKENT</sequence>
<comment type="caution">
    <text evidence="2">The sequence shown here is derived from an EMBL/GenBank/DDBJ whole genome shotgun (WGS) entry which is preliminary data.</text>
</comment>
<organism evidence="2 3">
    <name type="scientific">Gossypium aridum</name>
    <name type="common">American cotton</name>
    <name type="synonym">Erioxylum aridum</name>
    <dbReference type="NCBI Taxonomy" id="34290"/>
    <lineage>
        <taxon>Eukaryota</taxon>
        <taxon>Viridiplantae</taxon>
        <taxon>Streptophyta</taxon>
        <taxon>Embryophyta</taxon>
        <taxon>Tracheophyta</taxon>
        <taxon>Spermatophyta</taxon>
        <taxon>Magnoliopsida</taxon>
        <taxon>eudicotyledons</taxon>
        <taxon>Gunneridae</taxon>
        <taxon>Pentapetalae</taxon>
        <taxon>rosids</taxon>
        <taxon>malvids</taxon>
        <taxon>Malvales</taxon>
        <taxon>Malvaceae</taxon>
        <taxon>Malvoideae</taxon>
        <taxon>Gossypium</taxon>
    </lineage>
</organism>
<gene>
    <name evidence="2" type="ORF">Goari_023679</name>
</gene>
<dbReference type="AlphaFoldDB" id="A0A7J8X486"/>
<protein>
    <submittedName>
        <fullName evidence="2">Uncharacterized protein</fullName>
    </submittedName>
</protein>
<reference evidence="2 3" key="1">
    <citation type="journal article" date="2019" name="Genome Biol. Evol.">
        <title>Insights into the evolution of the New World diploid cottons (Gossypium, subgenus Houzingenia) based on genome sequencing.</title>
        <authorList>
            <person name="Grover C.E."/>
            <person name="Arick M.A. 2nd"/>
            <person name="Thrash A."/>
            <person name="Conover J.L."/>
            <person name="Sanders W.S."/>
            <person name="Peterson D.G."/>
            <person name="Frelichowski J.E."/>
            <person name="Scheffler J.A."/>
            <person name="Scheffler B.E."/>
            <person name="Wendel J.F."/>
        </authorList>
    </citation>
    <scope>NUCLEOTIDE SEQUENCE [LARGE SCALE GENOMIC DNA]</scope>
    <source>
        <strain evidence="2">185</strain>
        <tissue evidence="2">Leaf</tissue>
    </source>
</reference>
<dbReference type="EMBL" id="JABFAA010000005">
    <property type="protein sequence ID" value="MBA0681910.1"/>
    <property type="molecule type" value="Genomic_DNA"/>
</dbReference>
<dbReference type="Proteomes" id="UP000593577">
    <property type="component" value="Unassembled WGS sequence"/>
</dbReference>
<keyword evidence="3" id="KW-1185">Reference proteome</keyword>
<feature type="region of interest" description="Disordered" evidence="1">
    <location>
        <begin position="45"/>
        <end position="71"/>
    </location>
</feature>
<accession>A0A7J8X486</accession>
<feature type="non-terminal residue" evidence="2">
    <location>
        <position position="71"/>
    </location>
</feature>
<evidence type="ECO:0000313" key="2">
    <source>
        <dbReference type="EMBL" id="MBA0681910.1"/>
    </source>
</evidence>